<protein>
    <submittedName>
        <fullName evidence="1">9253_t:CDS:1</fullName>
    </submittedName>
</protein>
<comment type="caution">
    <text evidence="1">The sequence shown here is derived from an EMBL/GenBank/DDBJ whole genome shotgun (WGS) entry which is preliminary data.</text>
</comment>
<feature type="non-terminal residue" evidence="1">
    <location>
        <position position="133"/>
    </location>
</feature>
<proteinExistence type="predicted"/>
<organism evidence="1 2">
    <name type="scientific">Racocetra persica</name>
    <dbReference type="NCBI Taxonomy" id="160502"/>
    <lineage>
        <taxon>Eukaryota</taxon>
        <taxon>Fungi</taxon>
        <taxon>Fungi incertae sedis</taxon>
        <taxon>Mucoromycota</taxon>
        <taxon>Glomeromycotina</taxon>
        <taxon>Glomeromycetes</taxon>
        <taxon>Diversisporales</taxon>
        <taxon>Gigasporaceae</taxon>
        <taxon>Racocetra</taxon>
    </lineage>
</organism>
<evidence type="ECO:0000313" key="2">
    <source>
        <dbReference type="Proteomes" id="UP000789920"/>
    </source>
</evidence>
<dbReference type="EMBL" id="CAJVQC010083764">
    <property type="protein sequence ID" value="CAG8820532.1"/>
    <property type="molecule type" value="Genomic_DNA"/>
</dbReference>
<feature type="non-terminal residue" evidence="1">
    <location>
        <position position="1"/>
    </location>
</feature>
<keyword evidence="2" id="KW-1185">Reference proteome</keyword>
<reference evidence="1" key="1">
    <citation type="submission" date="2021-06" db="EMBL/GenBank/DDBJ databases">
        <authorList>
            <person name="Kallberg Y."/>
            <person name="Tangrot J."/>
            <person name="Rosling A."/>
        </authorList>
    </citation>
    <scope>NUCLEOTIDE SEQUENCE</scope>
    <source>
        <strain evidence="1">MA461A</strain>
    </source>
</reference>
<evidence type="ECO:0000313" key="1">
    <source>
        <dbReference type="EMBL" id="CAG8820532.1"/>
    </source>
</evidence>
<accession>A0ACA9S3M5</accession>
<name>A0ACA9S3M5_9GLOM</name>
<gene>
    <name evidence="1" type="ORF">RPERSI_LOCUS25376</name>
</gene>
<sequence>DDQLFHLMLGEFPVNFADDSSGFVIEPPHSPFNNYTTQEFGAIRSNALKINNETQLSTLLRFHVEQHKLKRLEFHDAIKNEYEREIKSKHDELKLLRLCGFDTKDKNINGLFFEEDDDDELIKKEGKMVKDGN</sequence>
<dbReference type="Proteomes" id="UP000789920">
    <property type="component" value="Unassembled WGS sequence"/>
</dbReference>